<dbReference type="InterPro" id="IPR050194">
    <property type="entry name" value="Glycosyltransferase_grp1"/>
</dbReference>
<dbReference type="Gene3D" id="3.40.50.2000">
    <property type="entry name" value="Glycogen Phosphorylase B"/>
    <property type="match status" value="2"/>
</dbReference>
<dbReference type="SUPFAM" id="SSF53756">
    <property type="entry name" value="UDP-Glycosyltransferase/glycogen phosphorylase"/>
    <property type="match status" value="1"/>
</dbReference>
<accession>A0A2N9L7I0</accession>
<dbReference type="GO" id="GO:0016758">
    <property type="term" value="F:hexosyltransferase activity"/>
    <property type="evidence" value="ECO:0007669"/>
    <property type="project" value="TreeGrafter"/>
</dbReference>
<evidence type="ECO:0000313" key="2">
    <source>
        <dbReference type="EMBL" id="SPE19210.1"/>
    </source>
</evidence>
<proteinExistence type="predicted"/>
<evidence type="ECO:0000313" key="3">
    <source>
        <dbReference type="Proteomes" id="UP000239735"/>
    </source>
</evidence>
<sequence>MSARLRTLREAGFRVLLVSSPGDLLWSTSAREHVEPIAIPMRRAISPFADMVALLRLWRLLGDRKPDLVEFSTPKAGLLGMLAAKLHGVPRRVYMLRGLKLETCTGLKRHILVWAERLAAACAHVVLCNSESLRAEAAALRLAPVNKLHLLGEGSSHGVDSERFSPGLSQVRAQMRIAQEASVVGFVGRLTRDKGLPELVTAFDLILRAEPSAHLLLVGWFDASEDTLGSNLRARIQSHPRMHCTGMVRDTAPYYRAMDVLVLPTWREGFPNVVLEAAATGIPVVTTVCTGARDSVVPEVTGLLIQPGHSEAICEAVLKIVRNPQRSRCMGQAARAWVLEHYPEKLVVNFAADYYRELLEMPPLVELQRA</sequence>
<keyword evidence="2" id="KW-0808">Transferase</keyword>
<evidence type="ECO:0000259" key="1">
    <source>
        <dbReference type="Pfam" id="PF13579"/>
    </source>
</evidence>
<organism evidence="2 3">
    <name type="scientific">Candidatus Sulfuritelmatomonas gaucii</name>
    <dbReference type="NCBI Taxonomy" id="2043161"/>
    <lineage>
        <taxon>Bacteria</taxon>
        <taxon>Pseudomonadati</taxon>
        <taxon>Acidobacteriota</taxon>
        <taxon>Terriglobia</taxon>
        <taxon>Terriglobales</taxon>
        <taxon>Acidobacteriaceae</taxon>
        <taxon>Candidatus Sulfuritelmatomonas</taxon>
    </lineage>
</organism>
<reference evidence="3" key="1">
    <citation type="submission" date="2018-02" db="EMBL/GenBank/DDBJ databases">
        <authorList>
            <person name="Hausmann B."/>
        </authorList>
    </citation>
    <scope>NUCLEOTIDE SEQUENCE [LARGE SCALE GENOMIC DNA]</scope>
    <source>
        <strain evidence="3">Peat soil MAG SbA5</strain>
    </source>
</reference>
<dbReference type="Pfam" id="PF13692">
    <property type="entry name" value="Glyco_trans_1_4"/>
    <property type="match status" value="1"/>
</dbReference>
<gene>
    <name evidence="2" type="ORF">SBA5_220056</name>
</gene>
<dbReference type="PANTHER" id="PTHR45947">
    <property type="entry name" value="SULFOQUINOVOSYL TRANSFERASE SQD2"/>
    <property type="match status" value="1"/>
</dbReference>
<dbReference type="PANTHER" id="PTHR45947:SF3">
    <property type="entry name" value="SULFOQUINOVOSYL TRANSFERASE SQD2"/>
    <property type="match status" value="1"/>
</dbReference>
<protein>
    <submittedName>
        <fullName evidence="2">Glycosyl transferase group 1</fullName>
    </submittedName>
</protein>
<dbReference type="EMBL" id="OKRB01000078">
    <property type="protein sequence ID" value="SPE19210.1"/>
    <property type="molecule type" value="Genomic_DNA"/>
</dbReference>
<dbReference type="InterPro" id="IPR028098">
    <property type="entry name" value="Glyco_trans_4-like_N"/>
</dbReference>
<feature type="domain" description="Glycosyltransferase subfamily 4-like N-terminal" evidence="1">
    <location>
        <begin position="6"/>
        <end position="151"/>
    </location>
</feature>
<dbReference type="Pfam" id="PF13579">
    <property type="entry name" value="Glyco_trans_4_4"/>
    <property type="match status" value="1"/>
</dbReference>
<dbReference type="AlphaFoldDB" id="A0A2N9L7I0"/>
<dbReference type="Proteomes" id="UP000239735">
    <property type="component" value="Unassembled WGS sequence"/>
</dbReference>
<name>A0A2N9L7I0_9BACT</name>
<dbReference type="CDD" id="cd03808">
    <property type="entry name" value="GT4_CapM-like"/>
    <property type="match status" value="1"/>
</dbReference>